<evidence type="ECO:0000256" key="1">
    <source>
        <dbReference type="ARBA" id="ARBA00008000"/>
    </source>
</evidence>
<name>A0A1X6X6L3_9MICO</name>
<dbReference type="InterPro" id="IPR025650">
    <property type="entry name" value="Alkyl-DHAP_Synthase"/>
</dbReference>
<dbReference type="PANTHER" id="PTHR46568:SF1">
    <property type="entry name" value="ALKYLDIHYDROXYACETONEPHOSPHATE SYNTHASE, PEROXISOMAL"/>
    <property type="match status" value="1"/>
</dbReference>
<keyword evidence="11" id="KW-0808">Transferase</keyword>
<dbReference type="PROSITE" id="PS51387">
    <property type="entry name" value="FAD_PCMH"/>
    <property type="match status" value="1"/>
</dbReference>
<dbReference type="Gene3D" id="3.30.43.10">
    <property type="entry name" value="Uridine Diphospho-n-acetylenolpyruvylglucosamine Reductase, domain 2"/>
    <property type="match status" value="1"/>
</dbReference>
<dbReference type="GO" id="GO:0071949">
    <property type="term" value="F:FAD binding"/>
    <property type="evidence" value="ECO:0007669"/>
    <property type="project" value="InterPro"/>
</dbReference>
<feature type="active site" description="Proton donor/acceptor" evidence="5">
    <location>
        <position position="507"/>
    </location>
</feature>
<evidence type="ECO:0000259" key="10">
    <source>
        <dbReference type="PROSITE" id="PS51387"/>
    </source>
</evidence>
<dbReference type="SUPFAM" id="SSF56176">
    <property type="entry name" value="FAD-binding/transporter-associated domain-like"/>
    <property type="match status" value="1"/>
</dbReference>
<organism evidence="11 12">
    <name type="scientific">Brachybacterium nesterenkovii</name>
    <dbReference type="NCBI Taxonomy" id="47847"/>
    <lineage>
        <taxon>Bacteria</taxon>
        <taxon>Bacillati</taxon>
        <taxon>Actinomycetota</taxon>
        <taxon>Actinomycetes</taxon>
        <taxon>Micrococcales</taxon>
        <taxon>Dermabacteraceae</taxon>
        <taxon>Brachybacterium</taxon>
    </lineage>
</organism>
<dbReference type="InterPro" id="IPR016167">
    <property type="entry name" value="FAD-bd_PCMH_sub1"/>
</dbReference>
<dbReference type="SUPFAM" id="SSF55103">
    <property type="entry name" value="FAD-linked oxidases, C-terminal domain"/>
    <property type="match status" value="1"/>
</dbReference>
<sequence>MDRSTRTAPAGTPAIPSTGPWPAPASGREVKRHKWWGWGLDDVAFRWDNKPAFPPFAKDKIGLDLHELEQRPEPELSAYEVPASRLGEQTRARLVELLGEDNVLVDDEMRVVHSFGRSVTDLFRVRTGDFERIVDAVVYPRTEEDVQAILRLVLDEDLVLIPFGGGSCISGSVTPDVAEQRPVVTVNLGRMRAVLSIDETSGLARVEAGAYGPDLEDQLNAEGWTLGHFPDSFNYSTLGGWAATRSTGMQSDKYGDIADIVRGLRLAHPRGVLAVTALPGQSDGPSMRELVLGSEGRLGVITEVTVQVHRLPAQRQVIAYMFPDWEHGIRGMHAIARATDVFPTFTRLSDGPETAFSLSMVKEPTSTKGKVAGKVQDGLFAYLRRKGWNTDGDMCIAYVCFEGSKESVSRQESTVRGIVKRNGGISLGAGPGAIYDQKKFDTPYLRDFLLSYDVFGDVSDTAAPWSRLNEMHTEVMAAGQKALDDMGLTGFMFCHMSHSYHSGACLYFTFAFPYSSKERALAEYTTLKHAVQQAFIDHGGTLSHHHAVGTEHQPWIEDDITPVGVSILHDVFSASDPGRNLNPGKIITP</sequence>
<keyword evidence="2" id="KW-0285">Flavoprotein</keyword>
<evidence type="ECO:0000256" key="7">
    <source>
        <dbReference type="PIRSR" id="PIRSR625650-3"/>
    </source>
</evidence>
<dbReference type="InterPro" id="IPR016169">
    <property type="entry name" value="FAD-bd_PCMH_sub2"/>
</dbReference>
<evidence type="ECO:0000313" key="11">
    <source>
        <dbReference type="EMBL" id="SLM94753.1"/>
    </source>
</evidence>
<dbReference type="InterPro" id="IPR006094">
    <property type="entry name" value="Oxid_FAD_bind_N"/>
</dbReference>
<dbReference type="OrthoDB" id="9811557at2"/>
<evidence type="ECO:0000256" key="8">
    <source>
        <dbReference type="PIRSR" id="PIRSR625650-4"/>
    </source>
</evidence>
<dbReference type="GO" id="GO:0008610">
    <property type="term" value="P:lipid biosynthetic process"/>
    <property type="evidence" value="ECO:0007669"/>
    <property type="project" value="InterPro"/>
</dbReference>
<dbReference type="AlphaFoldDB" id="A0A1X6X6L3"/>
<evidence type="ECO:0000313" key="12">
    <source>
        <dbReference type="Proteomes" id="UP000195981"/>
    </source>
</evidence>
<feature type="domain" description="FAD-binding PCMH-type" evidence="10">
    <location>
        <begin position="130"/>
        <end position="311"/>
    </location>
</feature>
<feature type="site" description="Important for enzyme activity" evidence="8">
    <location>
        <position position="347"/>
    </location>
</feature>
<evidence type="ECO:0000256" key="9">
    <source>
        <dbReference type="SAM" id="MobiDB-lite"/>
    </source>
</evidence>
<dbReference type="Gene3D" id="3.30.465.10">
    <property type="match status" value="1"/>
</dbReference>
<dbReference type="PANTHER" id="PTHR46568">
    <property type="entry name" value="ALKYLDIHYDROXYACETONEPHOSPHATE SYNTHASE, PEROXISOMAL"/>
    <property type="match status" value="1"/>
</dbReference>
<reference evidence="11 12" key="1">
    <citation type="submission" date="2017-02" db="EMBL/GenBank/DDBJ databases">
        <authorList>
            <person name="Peterson S.W."/>
        </authorList>
    </citation>
    <scope>NUCLEOTIDE SEQUENCE [LARGE SCALE GENOMIC DNA]</scope>
    <source>
        <strain evidence="11 12">CIP104813</strain>
    </source>
</reference>
<dbReference type="GO" id="GO:0008609">
    <property type="term" value="F:alkylglycerone-phosphate synthase activity"/>
    <property type="evidence" value="ECO:0007669"/>
    <property type="project" value="UniProtKB-EC"/>
</dbReference>
<feature type="binding site" evidence="7">
    <location>
        <begin position="231"/>
        <end position="237"/>
    </location>
    <ligand>
        <name>FAD</name>
        <dbReference type="ChEBI" id="CHEBI:57692"/>
    </ligand>
</feature>
<evidence type="ECO:0000256" key="2">
    <source>
        <dbReference type="ARBA" id="ARBA00022630"/>
    </source>
</evidence>
<evidence type="ECO:0000256" key="4">
    <source>
        <dbReference type="ARBA" id="ARBA00023002"/>
    </source>
</evidence>
<dbReference type="InterPro" id="IPR036318">
    <property type="entry name" value="FAD-bd_PCMH-like_sf"/>
</dbReference>
<feature type="region of interest" description="Disordered" evidence="9">
    <location>
        <begin position="1"/>
        <end position="28"/>
    </location>
</feature>
<keyword evidence="4" id="KW-0560">Oxidoreductase</keyword>
<comment type="cofactor">
    <cofactor evidence="7">
        <name>FAD</name>
        <dbReference type="ChEBI" id="CHEBI:57692"/>
    </cofactor>
</comment>
<dbReference type="InterPro" id="IPR004113">
    <property type="entry name" value="FAD-bd_oxidored_4_C"/>
</dbReference>
<comment type="similarity">
    <text evidence="1">Belongs to the FAD-binding oxidoreductase/transferase type 4 family.</text>
</comment>
<dbReference type="InterPro" id="IPR016164">
    <property type="entry name" value="FAD-linked_Oxase-like_C"/>
</dbReference>
<feature type="binding site" evidence="6">
    <location>
        <position position="446"/>
    </location>
    <ligand>
        <name>substrate</name>
    </ligand>
</feature>
<keyword evidence="12" id="KW-1185">Reference proteome</keyword>
<evidence type="ECO:0000256" key="6">
    <source>
        <dbReference type="PIRSR" id="PIRSR625650-2"/>
    </source>
</evidence>
<dbReference type="Pfam" id="PF01565">
    <property type="entry name" value="FAD_binding_4"/>
    <property type="match status" value="1"/>
</dbReference>
<gene>
    <name evidence="11" type="ORF">FM110_11840</name>
</gene>
<protein>
    <submittedName>
        <fullName evidence="11">Alkyldihydroxyacetonephosphate synthase</fullName>
        <ecNumber evidence="11">2.5.1.26</ecNumber>
    </submittedName>
</protein>
<feature type="binding site" evidence="7">
    <location>
        <begin position="295"/>
        <end position="301"/>
    </location>
    <ligand>
        <name>FAD</name>
        <dbReference type="ChEBI" id="CHEBI:57692"/>
    </ligand>
</feature>
<dbReference type="Gene3D" id="3.30.70.3450">
    <property type="match status" value="1"/>
</dbReference>
<dbReference type="EC" id="2.5.1.26" evidence="11"/>
<dbReference type="GO" id="GO:0016491">
    <property type="term" value="F:oxidoreductase activity"/>
    <property type="evidence" value="ECO:0007669"/>
    <property type="project" value="UniProtKB-KW"/>
</dbReference>
<keyword evidence="3 7" id="KW-0274">FAD</keyword>
<dbReference type="Pfam" id="PF02913">
    <property type="entry name" value="FAD-oxidase_C"/>
    <property type="match status" value="1"/>
</dbReference>
<dbReference type="Gene3D" id="3.30.300.330">
    <property type="match status" value="1"/>
</dbReference>
<proteinExistence type="inferred from homology"/>
<accession>A0A1X6X6L3</accession>
<dbReference type="EMBL" id="FWFG01000101">
    <property type="protein sequence ID" value="SLM94753.1"/>
    <property type="molecule type" value="Genomic_DNA"/>
</dbReference>
<dbReference type="RefSeq" id="WP_087104958.1">
    <property type="nucleotide sequence ID" value="NZ_FWFG01000101.1"/>
</dbReference>
<dbReference type="InterPro" id="IPR016166">
    <property type="entry name" value="FAD-bd_PCMH"/>
</dbReference>
<dbReference type="Proteomes" id="UP000195981">
    <property type="component" value="Unassembled WGS sequence"/>
</dbReference>
<evidence type="ECO:0000256" key="3">
    <source>
        <dbReference type="ARBA" id="ARBA00022827"/>
    </source>
</evidence>
<evidence type="ECO:0000256" key="5">
    <source>
        <dbReference type="PIRSR" id="PIRSR625650-1"/>
    </source>
</evidence>